<feature type="compositionally biased region" description="Polar residues" evidence="1">
    <location>
        <begin position="40"/>
        <end position="61"/>
    </location>
</feature>
<name>A0A0N5C9M1_STREA</name>
<dbReference type="Proteomes" id="UP000046392">
    <property type="component" value="Unplaced"/>
</dbReference>
<organism evidence="2 3">
    <name type="scientific">Strongyloides papillosus</name>
    <name type="common">Intestinal threadworm</name>
    <dbReference type="NCBI Taxonomy" id="174720"/>
    <lineage>
        <taxon>Eukaryota</taxon>
        <taxon>Metazoa</taxon>
        <taxon>Ecdysozoa</taxon>
        <taxon>Nematoda</taxon>
        <taxon>Chromadorea</taxon>
        <taxon>Rhabditida</taxon>
        <taxon>Tylenchina</taxon>
        <taxon>Panagrolaimomorpha</taxon>
        <taxon>Strongyloidoidea</taxon>
        <taxon>Strongyloididae</taxon>
        <taxon>Strongyloides</taxon>
    </lineage>
</organism>
<proteinExistence type="predicted"/>
<evidence type="ECO:0000256" key="1">
    <source>
        <dbReference type="SAM" id="MobiDB-lite"/>
    </source>
</evidence>
<dbReference type="WBParaSite" id="SPAL_0001460100.1">
    <property type="protein sequence ID" value="SPAL_0001460100.1"/>
    <property type="gene ID" value="SPAL_0001460100"/>
</dbReference>
<feature type="region of interest" description="Disordered" evidence="1">
    <location>
        <begin position="28"/>
        <end position="62"/>
    </location>
</feature>
<accession>A0A0N5C9M1</accession>
<keyword evidence="2" id="KW-1185">Reference proteome</keyword>
<feature type="region of interest" description="Disordered" evidence="1">
    <location>
        <begin position="68"/>
        <end position="87"/>
    </location>
</feature>
<reference evidence="3" key="1">
    <citation type="submission" date="2017-02" db="UniProtKB">
        <authorList>
            <consortium name="WormBaseParasite"/>
        </authorList>
    </citation>
    <scope>IDENTIFICATION</scope>
</reference>
<dbReference type="AlphaFoldDB" id="A0A0N5C9M1"/>
<sequence length="87" mass="9486">MSELQDDVQMLTYYAIICIKKKKNGSPSIIRPVTPGGTEIDNSNSPTADISSDPVTSSGDTSVADAIANIPWTNPFSDNDNIHRRYK</sequence>
<evidence type="ECO:0000313" key="2">
    <source>
        <dbReference type="Proteomes" id="UP000046392"/>
    </source>
</evidence>
<evidence type="ECO:0000313" key="3">
    <source>
        <dbReference type="WBParaSite" id="SPAL_0001460100.1"/>
    </source>
</evidence>
<protein>
    <submittedName>
        <fullName evidence="3">Uncharacterized protein</fullName>
    </submittedName>
</protein>